<evidence type="ECO:0000313" key="1">
    <source>
        <dbReference type="EMBL" id="GAL95358.1"/>
    </source>
</evidence>
<dbReference type="EMBL" id="BBPA01000070">
    <property type="protein sequence ID" value="GAL95358.1"/>
    <property type="molecule type" value="Genomic_DNA"/>
</dbReference>
<sequence length="446" mass="51321">MKPQGWDEFLKHLAREYGVQGKLKEIFLVRFAYENWRKPDEEIWEMAEAASHETYKKQMTKIYSYFSADKDNGCPELELGSKGPGKFQILREWFKDLKYPQWKNHPTPILAEKSVIDTYISRPPVESDCYQEINRPGSLIRIKSPEKTGKTSLLKHLLAQADSWGHSTVYINCQVAEKAMFASLDRFCRWFSANVSRELGLKPQLDEYWDEELFGSLISCQTYFQSYLLEQINGPLFLALDNLDRIFEYPDIARDFLPLLRCWHEEANNLEIWQNLRLAIANSTEIYIQLDANQSPFNVGRAIKLPGFSLEQLENLAISYGLPKNDDNQRFLSDLIALVAGHPYLSRLALEARVRGEKNILPNAATQGGIYAAHLRHHWDNVQKQPELLTAMGEVVNSSDKGARLEPITAYKLESMGLIQLKGDLAQPSCQLYQLYFREEQTGSDL</sequence>
<comment type="caution">
    <text evidence="1">The sequence shown here is derived from an EMBL/GenBank/DDBJ whole genome shotgun (WGS) entry which is preliminary data.</text>
</comment>
<dbReference type="Pfam" id="PF14516">
    <property type="entry name" value="AAA_35"/>
    <property type="match status" value="1"/>
</dbReference>
<gene>
    <name evidence="1" type="ORF">N44_04213</name>
</gene>
<dbReference type="Gene3D" id="3.40.50.300">
    <property type="entry name" value="P-loop containing nucleotide triphosphate hydrolases"/>
    <property type="match status" value="1"/>
</dbReference>
<evidence type="ECO:0000313" key="2">
    <source>
        <dbReference type="Proteomes" id="UP000030321"/>
    </source>
</evidence>
<proteinExistence type="predicted"/>
<dbReference type="RefSeq" id="WP_045361788.1">
    <property type="nucleotide sequence ID" value="NZ_BBPA01000070.1"/>
</dbReference>
<organism evidence="1 2">
    <name type="scientific">Microcystis aeruginosa NIES-44</name>
    <dbReference type="NCBI Taxonomy" id="449439"/>
    <lineage>
        <taxon>Bacteria</taxon>
        <taxon>Bacillati</taxon>
        <taxon>Cyanobacteriota</taxon>
        <taxon>Cyanophyceae</taxon>
        <taxon>Oscillatoriophycideae</taxon>
        <taxon>Chroococcales</taxon>
        <taxon>Microcystaceae</taxon>
        <taxon>Microcystis</taxon>
    </lineage>
</organism>
<protein>
    <submittedName>
        <fullName evidence="1">WD40 repeat protein</fullName>
    </submittedName>
</protein>
<dbReference type="Proteomes" id="UP000030321">
    <property type="component" value="Unassembled WGS sequence"/>
</dbReference>
<accession>A0A0A1W0T3</accession>
<dbReference type="SUPFAM" id="SSF52540">
    <property type="entry name" value="P-loop containing nucleoside triphosphate hydrolases"/>
    <property type="match status" value="1"/>
</dbReference>
<name>A0A0A1W0T3_MICAE</name>
<dbReference type="AlphaFoldDB" id="A0A0A1W0T3"/>
<reference evidence="2" key="1">
    <citation type="journal article" date="2015" name="Genome">
        <title>Whole Genome Sequence of the Non-Microcystin-Producing Microcystis aeruginosa Strain NIES-44.</title>
        <authorList>
            <person name="Okano K."/>
            <person name="Miyata N."/>
            <person name="Ozaki Y."/>
        </authorList>
    </citation>
    <scope>NUCLEOTIDE SEQUENCE [LARGE SCALE GENOMIC DNA]</scope>
    <source>
        <strain evidence="2">NIES-44</strain>
    </source>
</reference>
<dbReference type="InterPro" id="IPR027417">
    <property type="entry name" value="P-loop_NTPase"/>
</dbReference>